<comment type="subcellular location">
    <subcellularLocation>
        <location evidence="6">Cytoplasm</location>
    </subcellularLocation>
</comment>
<dbReference type="EMBL" id="AP018203">
    <property type="protein sequence ID" value="BAY57539.1"/>
    <property type="molecule type" value="Genomic_DNA"/>
</dbReference>
<dbReference type="GO" id="GO:0006308">
    <property type="term" value="P:DNA catabolic process"/>
    <property type="evidence" value="ECO:0007669"/>
    <property type="project" value="UniProtKB-UniRule"/>
</dbReference>
<comment type="catalytic activity">
    <reaction evidence="6">
        <text>Exonucleolytic cleavage in either 5'- to 3'- or 3'- to 5'-direction to yield nucleoside 5'-phosphates.</text>
        <dbReference type="EC" id="3.1.11.6"/>
    </reaction>
</comment>
<evidence type="ECO:0000256" key="3">
    <source>
        <dbReference type="ARBA" id="ARBA00022722"/>
    </source>
</evidence>
<evidence type="ECO:0000313" key="8">
    <source>
        <dbReference type="Proteomes" id="UP000217895"/>
    </source>
</evidence>
<dbReference type="AlphaFoldDB" id="A0A1Z4JL97"/>
<keyword evidence="3 6" id="KW-0540">Nuclease</keyword>
<evidence type="ECO:0000256" key="4">
    <source>
        <dbReference type="ARBA" id="ARBA00022801"/>
    </source>
</evidence>
<keyword evidence="2 6" id="KW-0963">Cytoplasm</keyword>
<dbReference type="GO" id="GO:0008855">
    <property type="term" value="F:exodeoxyribonuclease VII activity"/>
    <property type="evidence" value="ECO:0007669"/>
    <property type="project" value="UniProtKB-UniRule"/>
</dbReference>
<evidence type="ECO:0000256" key="5">
    <source>
        <dbReference type="ARBA" id="ARBA00022839"/>
    </source>
</evidence>
<dbReference type="HAMAP" id="MF_00337">
    <property type="entry name" value="Exonuc_7_S"/>
    <property type="match status" value="1"/>
</dbReference>
<organism evidence="7 8">
    <name type="scientific">Leptolyngbya boryana NIES-2135</name>
    <dbReference type="NCBI Taxonomy" id="1973484"/>
    <lineage>
        <taxon>Bacteria</taxon>
        <taxon>Bacillati</taxon>
        <taxon>Cyanobacteriota</taxon>
        <taxon>Cyanophyceae</taxon>
        <taxon>Leptolyngbyales</taxon>
        <taxon>Leptolyngbyaceae</taxon>
        <taxon>Leptolyngbya group</taxon>
        <taxon>Leptolyngbya</taxon>
    </lineage>
</organism>
<dbReference type="EC" id="3.1.11.6" evidence="6"/>
<dbReference type="GO" id="GO:0005737">
    <property type="term" value="C:cytoplasm"/>
    <property type="evidence" value="ECO:0007669"/>
    <property type="project" value="UniProtKB-SubCell"/>
</dbReference>
<comment type="similarity">
    <text evidence="1 6">Belongs to the XseB family.</text>
</comment>
<keyword evidence="8" id="KW-1185">Reference proteome</keyword>
<dbReference type="Pfam" id="PF02609">
    <property type="entry name" value="Exonuc_VII_S"/>
    <property type="match status" value="1"/>
</dbReference>
<dbReference type="SUPFAM" id="SSF116842">
    <property type="entry name" value="XseB-like"/>
    <property type="match status" value="1"/>
</dbReference>
<comment type="subunit">
    <text evidence="6">Heterooligomer composed of large and small subunits.</text>
</comment>
<dbReference type="InterPro" id="IPR037004">
    <property type="entry name" value="Exonuc_VII_ssu_sf"/>
</dbReference>
<dbReference type="GO" id="GO:0009318">
    <property type="term" value="C:exodeoxyribonuclease VII complex"/>
    <property type="evidence" value="ECO:0007669"/>
    <property type="project" value="UniProtKB-UniRule"/>
</dbReference>
<protein>
    <recommendedName>
        <fullName evidence="6">Exodeoxyribonuclease 7 small subunit</fullName>
        <ecNumber evidence="6">3.1.11.6</ecNumber>
    </recommendedName>
    <alternativeName>
        <fullName evidence="6">Exodeoxyribonuclease VII small subunit</fullName>
        <shortName evidence="6">Exonuclease VII small subunit</shortName>
    </alternativeName>
</protein>
<dbReference type="Gene3D" id="1.10.287.1040">
    <property type="entry name" value="Exonuclease VII, small subunit"/>
    <property type="match status" value="1"/>
</dbReference>
<evidence type="ECO:0000256" key="2">
    <source>
        <dbReference type="ARBA" id="ARBA00022490"/>
    </source>
</evidence>
<comment type="function">
    <text evidence="6">Bidirectionally degrades single-stranded DNA into large acid-insoluble oligonucleotides, which are then degraded further into small acid-soluble oligonucleotides.</text>
</comment>
<keyword evidence="5 6" id="KW-0269">Exonuclease</keyword>
<evidence type="ECO:0000313" key="7">
    <source>
        <dbReference type="EMBL" id="BAY57539.1"/>
    </source>
</evidence>
<gene>
    <name evidence="6" type="primary">xseB</name>
    <name evidence="7" type="ORF">NIES2135_44050</name>
</gene>
<reference evidence="7 8" key="1">
    <citation type="submission" date="2017-06" db="EMBL/GenBank/DDBJ databases">
        <title>Genome sequencing of cyanobaciteial culture collection at National Institute for Environmental Studies (NIES).</title>
        <authorList>
            <person name="Hirose Y."/>
            <person name="Shimura Y."/>
            <person name="Fujisawa T."/>
            <person name="Nakamura Y."/>
            <person name="Kawachi M."/>
        </authorList>
    </citation>
    <scope>NUCLEOTIDE SEQUENCE [LARGE SCALE GENOMIC DNA]</scope>
    <source>
        <strain evidence="7 8">NIES-2135</strain>
    </source>
</reference>
<dbReference type="NCBIfam" id="TIGR01280">
    <property type="entry name" value="xseB"/>
    <property type="match status" value="1"/>
</dbReference>
<accession>A0A1Z4JL97</accession>
<dbReference type="InterPro" id="IPR003761">
    <property type="entry name" value="Exonuc_VII_S"/>
</dbReference>
<proteinExistence type="inferred from homology"/>
<keyword evidence="4 6" id="KW-0378">Hydrolase</keyword>
<sequence length="85" mass="9867">MANSSRFNPSKTLNQLSTDTWNYEQTVARVEEILTRIESGELELAAVFEEFSTAVEYLRQCETFLAERQRQVDLLIETLTDEAEF</sequence>
<name>A0A1Z4JL97_LEPBY</name>
<evidence type="ECO:0000256" key="6">
    <source>
        <dbReference type="HAMAP-Rule" id="MF_00337"/>
    </source>
</evidence>
<evidence type="ECO:0000256" key="1">
    <source>
        <dbReference type="ARBA" id="ARBA00009998"/>
    </source>
</evidence>
<dbReference type="Proteomes" id="UP000217895">
    <property type="component" value="Chromosome"/>
</dbReference>